<dbReference type="EMBL" id="CAJEWN010001767">
    <property type="protein sequence ID" value="CAD2199913.1"/>
    <property type="molecule type" value="Genomic_DNA"/>
</dbReference>
<protein>
    <submittedName>
        <fullName evidence="2">Uncharacterized protein</fullName>
    </submittedName>
</protein>
<organism evidence="2 3">
    <name type="scientific">Meloidogyne enterolobii</name>
    <name type="common">Root-knot nematode worm</name>
    <name type="synonym">Meloidogyne mayaguensis</name>
    <dbReference type="NCBI Taxonomy" id="390850"/>
    <lineage>
        <taxon>Eukaryota</taxon>
        <taxon>Metazoa</taxon>
        <taxon>Ecdysozoa</taxon>
        <taxon>Nematoda</taxon>
        <taxon>Chromadorea</taxon>
        <taxon>Rhabditida</taxon>
        <taxon>Tylenchina</taxon>
        <taxon>Tylenchomorpha</taxon>
        <taxon>Tylenchoidea</taxon>
        <taxon>Meloidogynidae</taxon>
        <taxon>Meloidogyninae</taxon>
        <taxon>Meloidogyne</taxon>
    </lineage>
</organism>
<keyword evidence="1" id="KW-0732">Signal</keyword>
<name>A0A6V7XKW0_MELEN</name>
<reference evidence="2 3" key="1">
    <citation type="submission" date="2020-08" db="EMBL/GenBank/DDBJ databases">
        <authorList>
            <person name="Koutsovoulos G."/>
            <person name="Danchin GJ E."/>
        </authorList>
    </citation>
    <scope>NUCLEOTIDE SEQUENCE [LARGE SCALE GENOMIC DNA]</scope>
</reference>
<comment type="caution">
    <text evidence="2">The sequence shown here is derived from an EMBL/GenBank/DDBJ whole genome shotgun (WGS) entry which is preliminary data.</text>
</comment>
<evidence type="ECO:0000313" key="2">
    <source>
        <dbReference type="EMBL" id="CAD2199913.1"/>
    </source>
</evidence>
<dbReference type="OrthoDB" id="5908956at2759"/>
<gene>
    <name evidence="2" type="ORF">MENT_LOCUS53346</name>
</gene>
<feature type="signal peptide" evidence="1">
    <location>
        <begin position="1"/>
        <end position="19"/>
    </location>
</feature>
<evidence type="ECO:0000313" key="3">
    <source>
        <dbReference type="Proteomes" id="UP000580250"/>
    </source>
</evidence>
<proteinExistence type="predicted"/>
<dbReference type="AlphaFoldDB" id="A0A6V7XKW0"/>
<feature type="chain" id="PRO_5027929604" evidence="1">
    <location>
        <begin position="20"/>
        <end position="353"/>
    </location>
</feature>
<evidence type="ECO:0000256" key="1">
    <source>
        <dbReference type="SAM" id="SignalP"/>
    </source>
</evidence>
<dbReference type="Proteomes" id="UP000580250">
    <property type="component" value="Unassembled WGS sequence"/>
</dbReference>
<accession>A0A6V7XKW0</accession>
<sequence>MKLLLLFLCLLDFYPNIESISIFVKISWRDNGEHELDYYKYLVNKKSERFLLGLTNNSIQQPIVRVTDGYDTYHFKQKDFQSVGNELSNFYLLVALNGHDLIIGKIENIEDNSIIYIIPRLDNTKYIKVTKDIVNDYFEQMINLFKHPVRILQFIWNRPMKSNNPIDVRIGCKNEVIKNQATTHYISSLNTMMYRKGIPYQSTYYVRSKVCPSDQYSVMLLGTHVNEWLNCDQAIFSHNFVNTYYINFYDPPNKPYCKLRASPLEIADVFEDKLSDIVKDVDQFMKFIFADSEGIAIQGGWIGDKSVFQILSSNNTNEMEGGQRREHALGKPPKYPKCTLNEIILKEIYLKFS</sequence>